<evidence type="ECO:0000313" key="1">
    <source>
        <dbReference type="EMBL" id="QJA47049.1"/>
    </source>
</evidence>
<dbReference type="EMBL" id="MT144029">
    <property type="protein sequence ID" value="QJA47049.1"/>
    <property type="molecule type" value="Genomic_DNA"/>
</dbReference>
<name>A0A6H1ZHV9_9ZZZZ</name>
<protein>
    <submittedName>
        <fullName evidence="1">Uncharacterized protein</fullName>
    </submittedName>
</protein>
<organism evidence="1">
    <name type="scientific">viral metagenome</name>
    <dbReference type="NCBI Taxonomy" id="1070528"/>
    <lineage>
        <taxon>unclassified sequences</taxon>
        <taxon>metagenomes</taxon>
        <taxon>organismal metagenomes</taxon>
    </lineage>
</organism>
<dbReference type="Pfam" id="PF06147">
    <property type="entry name" value="DUF968"/>
    <property type="match status" value="1"/>
</dbReference>
<reference evidence="1" key="1">
    <citation type="submission" date="2020-03" db="EMBL/GenBank/DDBJ databases">
        <title>The deep terrestrial virosphere.</title>
        <authorList>
            <person name="Holmfeldt K."/>
            <person name="Nilsson E."/>
            <person name="Simone D."/>
            <person name="Lopez-Fernandez M."/>
            <person name="Wu X."/>
            <person name="de Brujin I."/>
            <person name="Lundin D."/>
            <person name="Andersson A."/>
            <person name="Bertilsson S."/>
            <person name="Dopson M."/>
        </authorList>
    </citation>
    <scope>NUCLEOTIDE SEQUENCE</scope>
    <source>
        <strain evidence="1">TM448A00597</strain>
    </source>
</reference>
<proteinExistence type="predicted"/>
<dbReference type="InterPro" id="IPR010373">
    <property type="entry name" value="DUF968"/>
</dbReference>
<dbReference type="AlphaFoldDB" id="A0A6H1ZHV9"/>
<accession>A0A6H1ZHV9</accession>
<sequence>MTKEDILDSRHWKFEDYRQRIPIESWKELLLNYDDGIIFKGRLRQLKIKKLGSGVVEVFKMPIYAQPETRKPNRDKDYLLFIAKKPCLHCGAYPAGMAHHVRWSDDGWMATKPDDRNCIPLCPTCHDLVHNDPATFARTLGREDILAEMFKNLKEWDDGRQDG</sequence>
<gene>
    <name evidence="1" type="ORF">TM448A00597_0034</name>
</gene>